<comment type="caution">
    <text evidence="3">The sequence shown here is derived from an EMBL/GenBank/DDBJ whole genome shotgun (WGS) entry which is preliminary data.</text>
</comment>
<dbReference type="AlphaFoldDB" id="A0A9E5DD33"/>
<accession>A0A9E5DD33</accession>
<sequence>MSAGSEASYSPQKRYHITEKIIRKSMRLFPCAKPYIFLLIAIAVAAAVLSSGCMQSAGPVQEAGDAYRNPPPTAVISDLKSIVSAGVRNAGVPGTLIEISTPEWTWNYAAGNASLSPAVPARPEMRFIIASVTKTFTSVAIQQLAEDGKLSLDDPIDRWLPADVVEAIPESDTITIRHLLDHTSGIADYDENAIVLEEYMNPDTPIPYQEGMRQGLEAGPLYPPGTDYTYSNVNYILLTLIIDEAAGTPYEDYVTRNIFVPAGMNDTFVHRTNHIPGPHMRALESDEDGTVMDFSDLYIQFDRGAGDIVSTTADLNRFHRALRSGALISPASLAAMENTSPQSQKIGMVPGLGELSVGCGYGYFTQQNASEGLTLYGHTGGYYGSYTILYYWAEKDTYIAMNSNSAAKAGAVNEEVLAPVLRYLKEGTAAWQ</sequence>
<dbReference type="InterPro" id="IPR012338">
    <property type="entry name" value="Beta-lactam/transpept-like"/>
</dbReference>
<dbReference type="PANTHER" id="PTHR46825">
    <property type="entry name" value="D-ALANYL-D-ALANINE-CARBOXYPEPTIDASE/ENDOPEPTIDASE AMPH"/>
    <property type="match status" value="1"/>
</dbReference>
<evidence type="ECO:0000313" key="4">
    <source>
        <dbReference type="Proteomes" id="UP001065682"/>
    </source>
</evidence>
<organism evidence="3 4">
    <name type="scientific">Methanoculleus formosensis</name>
    <dbReference type="NCBI Taxonomy" id="2590886"/>
    <lineage>
        <taxon>Archaea</taxon>
        <taxon>Methanobacteriati</taxon>
        <taxon>Methanobacteriota</taxon>
        <taxon>Stenosarchaea group</taxon>
        <taxon>Methanomicrobia</taxon>
        <taxon>Methanomicrobiales</taxon>
        <taxon>Methanomicrobiaceae</taxon>
        <taxon>Methanoculleus</taxon>
    </lineage>
</organism>
<dbReference type="Gene3D" id="3.40.710.10">
    <property type="entry name" value="DD-peptidase/beta-lactamase superfamily"/>
    <property type="match status" value="1"/>
</dbReference>
<gene>
    <name evidence="3" type="ORF">FKB36_11130</name>
</gene>
<feature type="transmembrane region" description="Helical" evidence="1">
    <location>
        <begin position="34"/>
        <end position="52"/>
    </location>
</feature>
<keyword evidence="1" id="KW-0812">Transmembrane</keyword>
<dbReference type="EMBL" id="VHLL01000007">
    <property type="protein sequence ID" value="MCT8338022.1"/>
    <property type="molecule type" value="Genomic_DNA"/>
</dbReference>
<keyword evidence="1" id="KW-1133">Transmembrane helix</keyword>
<feature type="domain" description="Beta-lactamase-related" evidence="2">
    <location>
        <begin position="80"/>
        <end position="408"/>
    </location>
</feature>
<evidence type="ECO:0000313" key="3">
    <source>
        <dbReference type="EMBL" id="MCT8338022.1"/>
    </source>
</evidence>
<dbReference type="PANTHER" id="PTHR46825:SF7">
    <property type="entry name" value="D-ALANYL-D-ALANINE CARBOXYPEPTIDASE"/>
    <property type="match status" value="1"/>
</dbReference>
<dbReference type="Proteomes" id="UP001065682">
    <property type="component" value="Unassembled WGS sequence"/>
</dbReference>
<evidence type="ECO:0000256" key="1">
    <source>
        <dbReference type="SAM" id="Phobius"/>
    </source>
</evidence>
<reference evidence="3" key="1">
    <citation type="submission" date="2019-06" db="EMBL/GenBank/DDBJ databases">
        <title>Methanoculleus strain from Tamsui River, Taipei, Taiwan.</title>
        <authorList>
            <person name="You Y.-T."/>
            <person name="Chen S.-C."/>
            <person name="Lai S.-J."/>
            <person name="Lee Y.-C."/>
            <person name="Lai M.-C."/>
        </authorList>
    </citation>
    <scope>NUCLEOTIDE SEQUENCE</scope>
    <source>
        <strain evidence="3">Afa-1</strain>
    </source>
</reference>
<proteinExistence type="predicted"/>
<dbReference type="InterPro" id="IPR050491">
    <property type="entry name" value="AmpC-like"/>
</dbReference>
<name>A0A9E5DD33_9EURY</name>
<dbReference type="Pfam" id="PF00144">
    <property type="entry name" value="Beta-lactamase"/>
    <property type="match status" value="1"/>
</dbReference>
<evidence type="ECO:0000259" key="2">
    <source>
        <dbReference type="Pfam" id="PF00144"/>
    </source>
</evidence>
<keyword evidence="1" id="KW-0472">Membrane</keyword>
<dbReference type="SUPFAM" id="SSF56601">
    <property type="entry name" value="beta-lactamase/transpeptidase-like"/>
    <property type="match status" value="1"/>
</dbReference>
<dbReference type="InterPro" id="IPR001466">
    <property type="entry name" value="Beta-lactam-related"/>
</dbReference>
<keyword evidence="4" id="KW-1185">Reference proteome</keyword>
<protein>
    <submittedName>
        <fullName evidence="3">Beta-lactamase family protein</fullName>
    </submittedName>
</protein>